<sequence length="136" mass="14272">MPARRLLQAARPFRRPGQRLLTTASTRAASAAAAAVLLAVLFAQLGHYHDPQRADSVRKATGIIAATAARRLLSHRCDPACANKVKPCSTKLLAPPPPPLLLIIDLCALPGHCVGFVGVGEVPLVPTSCSSASPRR</sequence>
<evidence type="ECO:0000313" key="1">
    <source>
        <dbReference type="EMBL" id="KAE9279244.1"/>
    </source>
</evidence>
<accession>A0A6A4C105</accession>
<dbReference type="EMBL" id="QXGE01002777">
    <property type="protein sequence ID" value="KAE9279244.1"/>
    <property type="molecule type" value="Genomic_DNA"/>
</dbReference>
<name>A0A6A4C105_9STRA</name>
<dbReference type="AlphaFoldDB" id="A0A6A4C105"/>
<comment type="caution">
    <text evidence="1">The sequence shown here is derived from an EMBL/GenBank/DDBJ whole genome shotgun (WGS) entry which is preliminary data.</text>
</comment>
<evidence type="ECO:0000313" key="2">
    <source>
        <dbReference type="Proteomes" id="UP000437068"/>
    </source>
</evidence>
<dbReference type="Proteomes" id="UP000437068">
    <property type="component" value="Unassembled WGS sequence"/>
</dbReference>
<protein>
    <submittedName>
        <fullName evidence="1">Uncharacterized protein</fullName>
    </submittedName>
</protein>
<organism evidence="1 2">
    <name type="scientific">Phytophthora fragariae</name>
    <dbReference type="NCBI Taxonomy" id="53985"/>
    <lineage>
        <taxon>Eukaryota</taxon>
        <taxon>Sar</taxon>
        <taxon>Stramenopiles</taxon>
        <taxon>Oomycota</taxon>
        <taxon>Peronosporomycetes</taxon>
        <taxon>Peronosporales</taxon>
        <taxon>Peronosporaceae</taxon>
        <taxon>Phytophthora</taxon>
    </lineage>
</organism>
<gene>
    <name evidence="1" type="ORF">PF001_g24806</name>
</gene>
<reference evidence="1 2" key="1">
    <citation type="submission" date="2018-08" db="EMBL/GenBank/DDBJ databases">
        <title>Genomic investigation of the strawberry pathogen Phytophthora fragariae indicates pathogenicity is determined by transcriptional variation in three key races.</title>
        <authorList>
            <person name="Adams T.M."/>
            <person name="Armitage A.D."/>
            <person name="Sobczyk M.K."/>
            <person name="Bates H.J."/>
            <person name="Dunwell J.M."/>
            <person name="Nellist C.F."/>
            <person name="Harrison R.J."/>
        </authorList>
    </citation>
    <scope>NUCLEOTIDE SEQUENCE [LARGE SCALE GENOMIC DNA]</scope>
    <source>
        <strain evidence="1 2">A4</strain>
    </source>
</reference>
<proteinExistence type="predicted"/>